<dbReference type="GO" id="GO:0016877">
    <property type="term" value="F:ligase activity, forming carbon-sulfur bonds"/>
    <property type="evidence" value="ECO:0007669"/>
    <property type="project" value="UniProtKB-ARBA"/>
</dbReference>
<proteinExistence type="predicted"/>
<protein>
    <submittedName>
        <fullName evidence="3">Fatty-acyl-CoA synthase</fullName>
        <ecNumber evidence="3">6.2.1.-</ecNumber>
    </submittedName>
</protein>
<accession>A0A841JAX6</accession>
<dbReference type="Pfam" id="PF13193">
    <property type="entry name" value="AMP-binding_C"/>
    <property type="match status" value="1"/>
</dbReference>
<keyword evidence="4" id="KW-1185">Reference proteome</keyword>
<comment type="caution">
    <text evidence="3">The sequence shown here is derived from an EMBL/GenBank/DDBJ whole genome shotgun (WGS) entry which is preliminary data.</text>
</comment>
<dbReference type="InterPro" id="IPR042099">
    <property type="entry name" value="ANL_N_sf"/>
</dbReference>
<evidence type="ECO:0000313" key="4">
    <source>
        <dbReference type="Proteomes" id="UP000552700"/>
    </source>
</evidence>
<dbReference type="PANTHER" id="PTHR43767">
    <property type="entry name" value="LONG-CHAIN-FATTY-ACID--COA LIGASE"/>
    <property type="match status" value="1"/>
</dbReference>
<dbReference type="AlphaFoldDB" id="A0A841JAX6"/>
<feature type="domain" description="AMP-binding enzyme C-terminal" evidence="2">
    <location>
        <begin position="428"/>
        <end position="502"/>
    </location>
</feature>
<name>A0A841JAX6_9SPHN</name>
<dbReference type="SUPFAM" id="SSF56801">
    <property type="entry name" value="Acetyl-CoA synthetase-like"/>
    <property type="match status" value="1"/>
</dbReference>
<dbReference type="EC" id="6.2.1.-" evidence="3"/>
<organism evidence="3 4">
    <name type="scientific">Sphingobium subterraneum</name>
    <dbReference type="NCBI Taxonomy" id="627688"/>
    <lineage>
        <taxon>Bacteria</taxon>
        <taxon>Pseudomonadati</taxon>
        <taxon>Pseudomonadota</taxon>
        <taxon>Alphaproteobacteria</taxon>
        <taxon>Sphingomonadales</taxon>
        <taxon>Sphingomonadaceae</taxon>
        <taxon>Sphingobium</taxon>
    </lineage>
</organism>
<gene>
    <name evidence="3" type="ORF">FHS92_003502</name>
</gene>
<keyword evidence="3" id="KW-0436">Ligase</keyword>
<dbReference type="InterPro" id="IPR000873">
    <property type="entry name" value="AMP-dep_synth/lig_dom"/>
</dbReference>
<dbReference type="Pfam" id="PF00501">
    <property type="entry name" value="AMP-binding"/>
    <property type="match status" value="1"/>
</dbReference>
<sequence>MPQPNHNAVDFGAQALLALRRFPDRVAFQSETNRFSYSATLDLIGRFQAVLAARGRKNGDIIAILTDNSFESWCVTIAAQGLGCGVTALHPKNAIADHIYQVADAGAKCLIIDALGHSESASALLPALDAEIDILAIGGADFGPDLVALADAAGSTTPLSRARPDDIAMIHYTGGTTGRAKGAVRLQGTASAFALFAPLSDYELPVAPRYLGVAPNSHAAGTFLLPLLWRGGTIHLMRGFDVEQALATIERERINFTFLVPSMIYTLLDHPSLDRHDMSSLETLLYGASSITPPRLLEAIERLGPVMSQAYGQTECLPLSVLRRADHKADTPHLLSSCGFPAASATVALLDEDGDPIPAGETGEICVRSPAALDRYHNLPDLTAETLAGGWLHTGDIGTQDEQGYLFIVDRKKDMIISGGFNIYSRDVEDALTSHEQVDVCAVIGTPHPKWGEAVTAYIIRKPGADVSSEALVAHVKSRKGSLYAPKRVEFVDALPLTAVGKIDKKALRDLAGRASAPEKR</sequence>
<evidence type="ECO:0000313" key="3">
    <source>
        <dbReference type="EMBL" id="MBB6125738.1"/>
    </source>
</evidence>
<reference evidence="3 4" key="1">
    <citation type="submission" date="2020-08" db="EMBL/GenBank/DDBJ databases">
        <title>Genomic Encyclopedia of Type Strains, Phase IV (KMG-IV): sequencing the most valuable type-strain genomes for metagenomic binning, comparative biology and taxonomic classification.</title>
        <authorList>
            <person name="Goeker M."/>
        </authorList>
    </citation>
    <scope>NUCLEOTIDE SEQUENCE [LARGE SCALE GENOMIC DNA]</scope>
    <source>
        <strain evidence="3 4">DSM 102255</strain>
    </source>
</reference>
<dbReference type="Gene3D" id="3.40.50.12780">
    <property type="entry name" value="N-terminal domain of ligase-like"/>
    <property type="match status" value="1"/>
</dbReference>
<evidence type="ECO:0000259" key="1">
    <source>
        <dbReference type="Pfam" id="PF00501"/>
    </source>
</evidence>
<dbReference type="PROSITE" id="PS00455">
    <property type="entry name" value="AMP_BINDING"/>
    <property type="match status" value="1"/>
</dbReference>
<dbReference type="InterPro" id="IPR050237">
    <property type="entry name" value="ATP-dep_AMP-bd_enzyme"/>
</dbReference>
<dbReference type="InterPro" id="IPR020845">
    <property type="entry name" value="AMP-binding_CS"/>
</dbReference>
<dbReference type="Gene3D" id="3.30.300.30">
    <property type="match status" value="1"/>
</dbReference>
<dbReference type="PANTHER" id="PTHR43767:SF7">
    <property type="entry name" value="MEDIUM_LONG-CHAIN-FATTY-ACID--COA LIGASE FADD8"/>
    <property type="match status" value="1"/>
</dbReference>
<dbReference type="EMBL" id="JACIJP010000014">
    <property type="protein sequence ID" value="MBB6125738.1"/>
    <property type="molecule type" value="Genomic_DNA"/>
</dbReference>
<dbReference type="Proteomes" id="UP000552700">
    <property type="component" value="Unassembled WGS sequence"/>
</dbReference>
<feature type="domain" description="AMP-dependent synthetase/ligase" evidence="1">
    <location>
        <begin position="19"/>
        <end position="376"/>
    </location>
</feature>
<dbReference type="InterPro" id="IPR025110">
    <property type="entry name" value="AMP-bd_C"/>
</dbReference>
<dbReference type="RefSeq" id="WP_184081906.1">
    <property type="nucleotide sequence ID" value="NZ_JACIJP010000014.1"/>
</dbReference>
<dbReference type="InterPro" id="IPR045851">
    <property type="entry name" value="AMP-bd_C_sf"/>
</dbReference>
<evidence type="ECO:0000259" key="2">
    <source>
        <dbReference type="Pfam" id="PF13193"/>
    </source>
</evidence>